<proteinExistence type="predicted"/>
<reference evidence="1 2" key="1">
    <citation type="submission" date="2019-05" db="EMBL/GenBank/DDBJ databases">
        <title>Novel genomic isolates of S.pyogenes and S.dysgalactiae subsp. equisimilis associated to necrotising fasciitis (NSTI).</title>
        <authorList>
            <person name="Barrantes I."/>
        </authorList>
    </citation>
    <scope>NUCLEOTIDE SEQUENCE [LARGE SCALE GENOMIC DNA]</scope>
    <source>
        <strain evidence="1 2">SPY6028</strain>
    </source>
</reference>
<sequence length="117" mass="13359">MKQQSYQPLRFVYLLVALFAALLLIARPVMADEENDPWILGYKQGLTKGKEAGKAADWTDLTPPDQEPPSDIEEANKEGYKDGYRDGYNEGFGESYPLLIPVKFIWGIILHWWGKLI</sequence>
<dbReference type="EMBL" id="VCID01000499">
    <property type="protein sequence ID" value="TNY48128.1"/>
    <property type="molecule type" value="Genomic_DNA"/>
</dbReference>
<evidence type="ECO:0000313" key="1">
    <source>
        <dbReference type="EMBL" id="TNY48128.1"/>
    </source>
</evidence>
<protein>
    <submittedName>
        <fullName evidence="1">Uncharacterized protein</fullName>
    </submittedName>
</protein>
<comment type="caution">
    <text evidence="1">The sequence shown here is derived from an EMBL/GenBank/DDBJ whole genome shotgun (WGS) entry which is preliminary data.</text>
</comment>
<accession>A0A660A6E4</accession>
<dbReference type="RefSeq" id="WP_011528192.1">
    <property type="nucleotide sequence ID" value="NZ_CAAHOJ010000006.1"/>
</dbReference>
<dbReference type="Proteomes" id="UP000316580">
    <property type="component" value="Unassembled WGS sequence"/>
</dbReference>
<gene>
    <name evidence="1" type="ORF">FGO82_03035</name>
</gene>
<name>A0A660A6E4_STRPY</name>
<organism evidence="1 2">
    <name type="scientific">Streptococcus pyogenes</name>
    <dbReference type="NCBI Taxonomy" id="1314"/>
    <lineage>
        <taxon>Bacteria</taxon>
        <taxon>Bacillati</taxon>
        <taxon>Bacillota</taxon>
        <taxon>Bacilli</taxon>
        <taxon>Lactobacillales</taxon>
        <taxon>Streptococcaceae</taxon>
        <taxon>Streptococcus</taxon>
    </lineage>
</organism>
<evidence type="ECO:0000313" key="2">
    <source>
        <dbReference type="Proteomes" id="UP000316580"/>
    </source>
</evidence>
<dbReference type="AlphaFoldDB" id="A0A660A6E4"/>